<comment type="caution">
    <text evidence="2">The sequence shown here is derived from an EMBL/GenBank/DDBJ whole genome shotgun (WGS) entry which is preliminary data.</text>
</comment>
<dbReference type="Pfam" id="PF04383">
    <property type="entry name" value="KilA-N"/>
    <property type="match status" value="1"/>
</dbReference>
<organism evidence="2 3">
    <name type="scientific">Acinetobacter proteolyticus</name>
    <dbReference type="NCBI Taxonomy" id="1776741"/>
    <lineage>
        <taxon>Bacteria</taxon>
        <taxon>Pseudomonadati</taxon>
        <taxon>Pseudomonadota</taxon>
        <taxon>Gammaproteobacteria</taxon>
        <taxon>Moraxellales</taxon>
        <taxon>Moraxellaceae</taxon>
        <taxon>Acinetobacter</taxon>
    </lineage>
</organism>
<dbReference type="Proteomes" id="UP000013034">
    <property type="component" value="Unassembled WGS sequence"/>
</dbReference>
<keyword evidence="3" id="KW-1185">Reference proteome</keyword>
<gene>
    <name evidence="2" type="ORF">F993_01471</name>
</gene>
<evidence type="ECO:0000259" key="1">
    <source>
        <dbReference type="PROSITE" id="PS51301"/>
    </source>
</evidence>
<accession>A0ABN0JG06</accession>
<reference evidence="2 3" key="1">
    <citation type="submission" date="2013-02" db="EMBL/GenBank/DDBJ databases">
        <title>The Genome Sequence of Acinetobacter sp. NIPH 809.</title>
        <authorList>
            <consortium name="The Broad Institute Genome Sequencing Platform"/>
            <consortium name="The Broad Institute Genome Sequencing Center for Infectious Disease"/>
            <person name="Cerqueira G."/>
            <person name="Feldgarden M."/>
            <person name="Courvalin P."/>
            <person name="Perichon B."/>
            <person name="Grillot-Courvalin C."/>
            <person name="Clermont D."/>
            <person name="Rocha E."/>
            <person name="Yoon E.-J."/>
            <person name="Nemec A."/>
            <person name="Walker B."/>
            <person name="Young S.K."/>
            <person name="Zeng Q."/>
            <person name="Gargeya S."/>
            <person name="Fitzgerald M."/>
            <person name="Haas B."/>
            <person name="Abouelleil A."/>
            <person name="Alvarado L."/>
            <person name="Arachchi H.M."/>
            <person name="Berlin A.M."/>
            <person name="Chapman S.B."/>
            <person name="Dewar J."/>
            <person name="Goldberg J."/>
            <person name="Griggs A."/>
            <person name="Gujja S."/>
            <person name="Hansen M."/>
            <person name="Howarth C."/>
            <person name="Imamovic A."/>
            <person name="Larimer J."/>
            <person name="McCowan C."/>
            <person name="Murphy C."/>
            <person name="Neiman D."/>
            <person name="Pearson M."/>
            <person name="Priest M."/>
            <person name="Roberts A."/>
            <person name="Saif S."/>
            <person name="Shea T."/>
            <person name="Sisk P."/>
            <person name="Sykes S."/>
            <person name="Wortman J."/>
            <person name="Nusbaum C."/>
            <person name="Birren B."/>
        </authorList>
    </citation>
    <scope>NUCLEOTIDE SEQUENCE [LARGE SCALE GENOMIC DNA]</scope>
    <source>
        <strain evidence="2 3">NIPH 809</strain>
    </source>
</reference>
<dbReference type="Pfam" id="PF03374">
    <property type="entry name" value="ANT"/>
    <property type="match status" value="1"/>
</dbReference>
<evidence type="ECO:0000313" key="3">
    <source>
        <dbReference type="Proteomes" id="UP000013034"/>
    </source>
</evidence>
<dbReference type="SMART" id="SM01252">
    <property type="entry name" value="KilA-N"/>
    <property type="match status" value="1"/>
</dbReference>
<name>A0ABN0JG06_9GAMM</name>
<proteinExistence type="predicted"/>
<dbReference type="EMBL" id="APOI01000014">
    <property type="protein sequence ID" value="ENU24155.1"/>
    <property type="molecule type" value="Genomic_DNA"/>
</dbReference>
<dbReference type="InterPro" id="IPR018004">
    <property type="entry name" value="KilA/APSES_HTH"/>
</dbReference>
<dbReference type="PROSITE" id="PS51301">
    <property type="entry name" value="KILA_N"/>
    <property type="match status" value="1"/>
</dbReference>
<feature type="domain" description="KilA-N" evidence="1">
    <location>
        <begin position="4"/>
        <end position="112"/>
    </location>
</feature>
<sequence>MNMKLKPITIAVDGVTIRIDAQGRFCLNDLHQASGGLEKDKPKFFLENKQTQALVKELTEGGIPPSKQNQPVSVTRGGLEQGTYVVKELVYSYAMWISAAFNLKVIRTFDAVATGKIQPIDPAKLFADPHALRNALLTYSEKVIELEQQVEVMQPTVEAFDRIAKADGSFCLRDTANNLQMRQSDLIKWLQLNGWIYKRSGNAAWHGYSDKLQAGYLEHKTEVITRPDGSEKITEQVRVTPKGLTKLSKLLGNHNA</sequence>
<dbReference type="InterPro" id="IPR005039">
    <property type="entry name" value="Ant_C"/>
</dbReference>
<protein>
    <recommendedName>
        <fullName evidence="1">KilA-N domain-containing protein</fullName>
    </recommendedName>
</protein>
<evidence type="ECO:0000313" key="2">
    <source>
        <dbReference type="EMBL" id="ENU24155.1"/>
    </source>
</evidence>
<dbReference type="InterPro" id="IPR017880">
    <property type="entry name" value="KilA_N"/>
</dbReference>
<dbReference type="RefSeq" id="WP_004653599.1">
    <property type="nucleotide sequence ID" value="NZ_KB849179.1"/>
</dbReference>